<keyword evidence="2" id="KW-0378">Hydrolase</keyword>
<dbReference type="InterPro" id="IPR032466">
    <property type="entry name" value="Metal_Hydrolase"/>
</dbReference>
<dbReference type="Gene3D" id="3.10.310.70">
    <property type="match status" value="1"/>
</dbReference>
<dbReference type="Gene3D" id="3.20.20.140">
    <property type="entry name" value="Metal-dependent hydrolases"/>
    <property type="match status" value="1"/>
</dbReference>
<dbReference type="PANTHER" id="PTHR22642:SF2">
    <property type="entry name" value="PROTEIN LONG AFTER FAR-RED 3"/>
    <property type="match status" value="1"/>
</dbReference>
<reference evidence="2 3" key="1">
    <citation type="submission" date="2023-09" db="EMBL/GenBank/DDBJ databases">
        <authorList>
            <person name="Rey-Velasco X."/>
        </authorList>
    </citation>
    <scope>NUCLEOTIDE SEQUENCE [LARGE SCALE GENOMIC DNA]</scope>
    <source>
        <strain evidence="2 3">P050</strain>
    </source>
</reference>
<gene>
    <name evidence="2" type="ORF">RM519_11415</name>
</gene>
<proteinExistence type="predicted"/>
<dbReference type="EMBL" id="JAVRHV010000006">
    <property type="protein sequence ID" value="MDT0553857.1"/>
    <property type="molecule type" value="Genomic_DNA"/>
</dbReference>
<dbReference type="Pfam" id="PF07969">
    <property type="entry name" value="Amidohydro_3"/>
    <property type="match status" value="1"/>
</dbReference>
<name>A0ABU2Y739_9FLAO</name>
<evidence type="ECO:0000313" key="2">
    <source>
        <dbReference type="EMBL" id="MDT0553857.1"/>
    </source>
</evidence>
<protein>
    <submittedName>
        <fullName evidence="2">Amidohydrolase</fullName>
        <ecNumber evidence="2">3.5.-.-</ecNumber>
    </submittedName>
</protein>
<dbReference type="GO" id="GO:0016787">
    <property type="term" value="F:hydrolase activity"/>
    <property type="evidence" value="ECO:0007669"/>
    <property type="project" value="UniProtKB-KW"/>
</dbReference>
<dbReference type="SUPFAM" id="SSF51338">
    <property type="entry name" value="Composite domain of metallo-dependent hydrolases"/>
    <property type="match status" value="1"/>
</dbReference>
<dbReference type="CDD" id="cd01300">
    <property type="entry name" value="YtcJ_like"/>
    <property type="match status" value="1"/>
</dbReference>
<dbReference type="PANTHER" id="PTHR22642">
    <property type="entry name" value="IMIDAZOLONEPROPIONASE"/>
    <property type="match status" value="1"/>
</dbReference>
<dbReference type="EC" id="3.5.-.-" evidence="2"/>
<dbReference type="InterPro" id="IPR011059">
    <property type="entry name" value="Metal-dep_hydrolase_composite"/>
</dbReference>
<dbReference type="RefSeq" id="WP_311593943.1">
    <property type="nucleotide sequence ID" value="NZ_JAVRHV010000006.1"/>
</dbReference>
<evidence type="ECO:0000313" key="3">
    <source>
        <dbReference type="Proteomes" id="UP001252186"/>
    </source>
</evidence>
<dbReference type="Proteomes" id="UP001252186">
    <property type="component" value="Unassembled WGS sequence"/>
</dbReference>
<sequence>MKNALLTLLCITTLFACNSEKSNSNSDANAETIIYYNGEIVTMEGKQGSTVESVVTKNNKVVFTGSQKEARSNYPNSNQFDLKGNTMFPGFIEQHMHPFLGALTLVMNVIAPESWELPSKTWKGVDNEKDYFATLTDVENSMENPDEILLSWGYHHNFHGDLNREKLDKISATRPILIWHRSVHEFFLNSVLMEQLGMTDAWAKTFSEEIQGQINIEKGHFFEAGAMIALLPKIFEIIGPEENIREGLYQMVEMLHNNGITAYNEPGAFIMPTHVKIYKEILGDVKTPMYSFFTPETKTPFYQNKEKGDEAVVKAVEDITTMFPETGKIRFFKKTVKLLIDGAIISQLMMMKGGYTDGHHGEWIQPPQEISDVFDIFWERDYQILVHVNGDKGLEELLKVIERKMKESPREDHRTTIIHFANSTEAQVKKISELGCIVSANPYYVTAFSDKYAEVGLGPERANAMVRSASVEKLGIPYSLHSDLPMAPANPLYLAWCAITRETLNGNHPRPDLRLSLHQALRGITIDAAQSWRMENELGSIKNGKIANFTILKNNPYKVEAEKLKDIEVLGTVFEGNHFPIIK</sequence>
<organism evidence="2 3">
    <name type="scientific">Urechidicola vernalis</name>
    <dbReference type="NCBI Taxonomy" id="3075600"/>
    <lineage>
        <taxon>Bacteria</taxon>
        <taxon>Pseudomonadati</taxon>
        <taxon>Bacteroidota</taxon>
        <taxon>Flavobacteriia</taxon>
        <taxon>Flavobacteriales</taxon>
        <taxon>Flavobacteriaceae</taxon>
        <taxon>Urechidicola</taxon>
    </lineage>
</organism>
<accession>A0ABU2Y739</accession>
<feature type="domain" description="Amidohydrolase 3" evidence="1">
    <location>
        <begin position="80"/>
        <end position="577"/>
    </location>
</feature>
<dbReference type="Gene3D" id="2.30.40.10">
    <property type="entry name" value="Urease, subunit C, domain 1"/>
    <property type="match status" value="1"/>
</dbReference>
<dbReference type="InterPro" id="IPR013108">
    <property type="entry name" value="Amidohydro_3"/>
</dbReference>
<dbReference type="InterPro" id="IPR033932">
    <property type="entry name" value="YtcJ-like"/>
</dbReference>
<keyword evidence="3" id="KW-1185">Reference proteome</keyword>
<comment type="caution">
    <text evidence="2">The sequence shown here is derived from an EMBL/GenBank/DDBJ whole genome shotgun (WGS) entry which is preliminary data.</text>
</comment>
<evidence type="ECO:0000259" key="1">
    <source>
        <dbReference type="Pfam" id="PF07969"/>
    </source>
</evidence>
<dbReference type="SUPFAM" id="SSF51556">
    <property type="entry name" value="Metallo-dependent hydrolases"/>
    <property type="match status" value="1"/>
</dbReference>
<dbReference type="PROSITE" id="PS51257">
    <property type="entry name" value="PROKAR_LIPOPROTEIN"/>
    <property type="match status" value="1"/>
</dbReference>